<dbReference type="AlphaFoldDB" id="K6XGV6"/>
<organism evidence="1 2">
    <name type="scientific">Kineosphaera limosa NBRC 100340</name>
    <dbReference type="NCBI Taxonomy" id="1184609"/>
    <lineage>
        <taxon>Bacteria</taxon>
        <taxon>Bacillati</taxon>
        <taxon>Actinomycetota</taxon>
        <taxon>Actinomycetes</taxon>
        <taxon>Micrococcales</taxon>
        <taxon>Dermatophilaceae</taxon>
        <taxon>Kineosphaera</taxon>
    </lineage>
</organism>
<reference evidence="1 2" key="1">
    <citation type="submission" date="2012-08" db="EMBL/GenBank/DDBJ databases">
        <title>Whole genome shotgun sequence of Kineosphaera limosa NBRC 100340.</title>
        <authorList>
            <person name="Yoshida I."/>
            <person name="Isaki S."/>
            <person name="Hosoyama A."/>
            <person name="Tsuchikane K."/>
            <person name="Katsumata H."/>
            <person name="Ando Y."/>
            <person name="Ohji S."/>
            <person name="Hamada M."/>
            <person name="Tamura T."/>
            <person name="Yamazoe A."/>
            <person name="Yamazaki S."/>
            <person name="Fujita N."/>
        </authorList>
    </citation>
    <scope>NUCLEOTIDE SEQUENCE [LARGE SCALE GENOMIC DNA]</scope>
    <source>
        <strain evidence="1 2">NBRC 100340</strain>
    </source>
</reference>
<dbReference type="Proteomes" id="UP000008366">
    <property type="component" value="Unassembled WGS sequence"/>
</dbReference>
<evidence type="ECO:0000313" key="1">
    <source>
        <dbReference type="EMBL" id="GAB98079.1"/>
    </source>
</evidence>
<name>K6XGV6_9MICO</name>
<sequence length="192" mass="21350">MGGVSGSFCYVVLAHTDPSGLLRIVRRLRELSPTCDVVVRYHRPDYLDPAAVRAAGAVPLRSRVDVRWGDWTQVQMVLGALAFARGVSDAAWFVDISGQDYPIRDLAAWEAQVRAAQVDALLSPLPSQPWTVTNRWWVRDAPRTRWPLLDRGLRFGLNRAGEALAPWLTHTVLGSPTTTASGWACRGARHRR</sequence>
<dbReference type="eggNOG" id="COG0463">
    <property type="taxonomic scope" value="Bacteria"/>
</dbReference>
<gene>
    <name evidence="1" type="ORF">KILIM_099_00030</name>
</gene>
<proteinExistence type="predicted"/>
<accession>K6XGV6</accession>
<keyword evidence="2" id="KW-1185">Reference proteome</keyword>
<evidence type="ECO:0008006" key="3">
    <source>
        <dbReference type="Google" id="ProtNLM"/>
    </source>
</evidence>
<dbReference type="STRING" id="1184609.KILIM_099_00030"/>
<protein>
    <recommendedName>
        <fullName evidence="3">Glycosyltransferase</fullName>
    </recommendedName>
</protein>
<dbReference type="EMBL" id="BAHD01000099">
    <property type="protein sequence ID" value="GAB98079.1"/>
    <property type="molecule type" value="Genomic_DNA"/>
</dbReference>
<evidence type="ECO:0000313" key="2">
    <source>
        <dbReference type="Proteomes" id="UP000008366"/>
    </source>
</evidence>
<comment type="caution">
    <text evidence="1">The sequence shown here is derived from an EMBL/GenBank/DDBJ whole genome shotgun (WGS) entry which is preliminary data.</text>
</comment>